<name>A0ABZ1RW71_9ACTN</name>
<protein>
    <submittedName>
        <fullName evidence="1">Uncharacterized protein</fullName>
    </submittedName>
</protein>
<sequence>MPVITAEDVWIEASPGFGSVTSTLLLTLISEMGFFHPSAMRTVASGAGLDPPDVLAGAVEVADHERNAVARAGGEAVTAPAYGWELRPRTTIAGMPASTARPVSCRRRVYRCS</sequence>
<reference evidence="1" key="1">
    <citation type="submission" date="2022-10" db="EMBL/GenBank/DDBJ databases">
        <title>The complete genomes of actinobacterial strains from the NBC collection.</title>
        <authorList>
            <person name="Joergensen T.S."/>
            <person name="Alvarez Arevalo M."/>
            <person name="Sterndorff E.B."/>
            <person name="Faurdal D."/>
            <person name="Vuksanovic O."/>
            <person name="Mourched A.-S."/>
            <person name="Charusanti P."/>
            <person name="Shaw S."/>
            <person name="Blin K."/>
            <person name="Weber T."/>
        </authorList>
    </citation>
    <scope>NUCLEOTIDE SEQUENCE</scope>
    <source>
        <strain evidence="1">NBC_00283</strain>
    </source>
</reference>
<keyword evidence="2" id="KW-1185">Reference proteome</keyword>
<gene>
    <name evidence="1" type="ORF">OHU17_34530</name>
</gene>
<dbReference type="RefSeq" id="WP_328777322.1">
    <property type="nucleotide sequence ID" value="NZ_CP108057.1"/>
</dbReference>
<organism evidence="1 2">
    <name type="scientific">Streptomyces goshikiensis</name>
    <dbReference type="NCBI Taxonomy" id="1942"/>
    <lineage>
        <taxon>Bacteria</taxon>
        <taxon>Bacillati</taxon>
        <taxon>Actinomycetota</taxon>
        <taxon>Actinomycetes</taxon>
        <taxon>Kitasatosporales</taxon>
        <taxon>Streptomycetaceae</taxon>
        <taxon>Streptomyces</taxon>
    </lineage>
</organism>
<dbReference type="EMBL" id="CP108057">
    <property type="protein sequence ID" value="WUO50551.1"/>
    <property type="molecule type" value="Genomic_DNA"/>
</dbReference>
<dbReference type="Proteomes" id="UP001432075">
    <property type="component" value="Chromosome"/>
</dbReference>
<evidence type="ECO:0000313" key="2">
    <source>
        <dbReference type="Proteomes" id="UP001432075"/>
    </source>
</evidence>
<evidence type="ECO:0000313" key="1">
    <source>
        <dbReference type="EMBL" id="WUO50551.1"/>
    </source>
</evidence>
<proteinExistence type="predicted"/>
<accession>A0ABZ1RW71</accession>